<dbReference type="GO" id="GO:0008933">
    <property type="term" value="F:peptidoglycan lytic transglycosylase activity"/>
    <property type="evidence" value="ECO:0007669"/>
    <property type="project" value="UniProtKB-UniRule"/>
</dbReference>
<name>A0AAW8NP39_9GAMM</name>
<dbReference type="Proteomes" id="UP001271263">
    <property type="component" value="Unassembled WGS sequence"/>
</dbReference>
<evidence type="ECO:0000256" key="5">
    <source>
        <dbReference type="ARBA" id="ARBA00023239"/>
    </source>
</evidence>
<evidence type="ECO:0000256" key="3">
    <source>
        <dbReference type="ARBA" id="ARBA00023136"/>
    </source>
</evidence>
<dbReference type="GO" id="GO:0009279">
    <property type="term" value="C:cell outer membrane"/>
    <property type="evidence" value="ECO:0007669"/>
    <property type="project" value="UniProtKB-SubCell"/>
</dbReference>
<dbReference type="Pfam" id="PF00497">
    <property type="entry name" value="SBP_bac_3"/>
    <property type="match status" value="1"/>
</dbReference>
<evidence type="ECO:0000256" key="8">
    <source>
        <dbReference type="SAM" id="MobiDB-lite"/>
    </source>
</evidence>
<dbReference type="PROSITE" id="PS51257">
    <property type="entry name" value="PROKAR_LIPOPROTEIN"/>
    <property type="match status" value="1"/>
</dbReference>
<evidence type="ECO:0000313" key="13">
    <source>
        <dbReference type="Proteomes" id="UP001271263"/>
    </source>
</evidence>
<protein>
    <recommendedName>
        <fullName evidence="7">Membrane-bound lytic murein transglycosylase F</fullName>
        <ecNumber evidence="7">4.2.2.n1</ecNumber>
    </recommendedName>
    <alternativeName>
        <fullName evidence="7">Murein lyase F</fullName>
    </alternativeName>
</protein>
<evidence type="ECO:0000259" key="9">
    <source>
        <dbReference type="SMART" id="SM00062"/>
    </source>
</evidence>
<comment type="subcellular location">
    <subcellularLocation>
        <location evidence="7">Cell outer membrane</location>
        <topology evidence="7">Peripheral membrane protein</topology>
    </subcellularLocation>
    <text evidence="7">Attached to the inner leaflet of the outer membrane.</text>
</comment>
<feature type="active site" evidence="7">
    <location>
        <position position="303"/>
    </location>
</feature>
<dbReference type="NCBIfam" id="NF008112">
    <property type="entry name" value="PRK10859.1"/>
    <property type="match status" value="1"/>
</dbReference>
<dbReference type="SMART" id="SM00062">
    <property type="entry name" value="PBPb"/>
    <property type="match status" value="1"/>
</dbReference>
<comment type="function">
    <text evidence="7">Murein-degrading enzyme that degrades murein glycan strands and insoluble, high-molecular weight murein sacculi, with the concomitant formation of a 1,6-anhydromuramoyl product. Lytic transglycosylases (LTs) play an integral role in the metabolism of the peptidoglycan (PG) sacculus. Their lytic action creates space within the PG sacculus to allow for its expansion as well as for the insertion of various structures such as secretion systems and flagella.</text>
</comment>
<keyword evidence="2 7" id="KW-0732">Signal</keyword>
<dbReference type="SUPFAM" id="SSF53850">
    <property type="entry name" value="Periplasmic binding protein-like II"/>
    <property type="match status" value="1"/>
</dbReference>
<organism evidence="10 12">
    <name type="scientific">Shewanella fidelis</name>
    <dbReference type="NCBI Taxonomy" id="173509"/>
    <lineage>
        <taxon>Bacteria</taxon>
        <taxon>Pseudomonadati</taxon>
        <taxon>Pseudomonadota</taxon>
        <taxon>Gammaproteobacteria</taxon>
        <taxon>Alteromonadales</taxon>
        <taxon>Shewanellaceae</taxon>
        <taxon>Shewanella</taxon>
    </lineage>
</organism>
<dbReference type="AlphaFoldDB" id="A0AAW8NP39"/>
<dbReference type="PANTHER" id="PTHR35936:SF32">
    <property type="entry name" value="MEMBRANE-BOUND LYTIC MUREIN TRANSGLYCOSYLASE F"/>
    <property type="match status" value="1"/>
</dbReference>
<evidence type="ECO:0000256" key="4">
    <source>
        <dbReference type="ARBA" id="ARBA00023237"/>
    </source>
</evidence>
<dbReference type="FunFam" id="1.10.530.10:FF:000003">
    <property type="entry name" value="Membrane-bound lytic murein transglycosylase F"/>
    <property type="match status" value="1"/>
</dbReference>
<reference evidence="11 13" key="1">
    <citation type="journal article" date="2022" name="bioRxiv">
        <title>Prophages regulate Shewanella fidelis 3313 motility and biofilm formation: implications for gut colonization dynamics in Ciona robusta.</title>
        <authorList>
            <person name="Natarajan O."/>
            <person name="Gibboney S.L."/>
            <person name="Young M.N."/>
            <person name="Lim S.J."/>
            <person name="Pluta N."/>
            <person name="Atkinson C.G."/>
            <person name="Leigh B.A."/>
            <person name="Liberti A."/>
            <person name="Kees E.D."/>
            <person name="Breitbart M."/>
            <person name="Gralnick J.A."/>
            <person name="Dishaw L.J."/>
        </authorList>
    </citation>
    <scope>NUCLEOTIDE SEQUENCE [LARGE SCALE GENOMIC DNA]</scope>
    <source>
        <strain evidence="11 13">JG4066</strain>
    </source>
</reference>
<dbReference type="GO" id="GO:0009253">
    <property type="term" value="P:peptidoglycan catabolic process"/>
    <property type="evidence" value="ECO:0007669"/>
    <property type="project" value="TreeGrafter"/>
</dbReference>
<accession>A0AAW8NP39</accession>
<dbReference type="RefSeq" id="WP_374991351.1">
    <property type="nucleotide sequence ID" value="NZ_JAPMLA010000008.1"/>
</dbReference>
<evidence type="ECO:0000256" key="2">
    <source>
        <dbReference type="ARBA" id="ARBA00022729"/>
    </source>
</evidence>
<comment type="similarity">
    <text evidence="7">In the C-terminal section; belongs to the transglycosylase Slt family.</text>
</comment>
<comment type="caution">
    <text evidence="10">The sequence shown here is derived from an EMBL/GenBank/DDBJ whole genome shotgun (WGS) entry which is preliminary data.</text>
</comment>
<dbReference type="Pfam" id="PF01464">
    <property type="entry name" value="SLT"/>
    <property type="match status" value="1"/>
</dbReference>
<comment type="similarity">
    <text evidence="7">In the N-terminal section; belongs to the bacterial solute-binding protein 3 family.</text>
</comment>
<dbReference type="GO" id="GO:0071555">
    <property type="term" value="P:cell wall organization"/>
    <property type="evidence" value="ECO:0007669"/>
    <property type="project" value="UniProtKB-KW"/>
</dbReference>
<evidence type="ECO:0000313" key="12">
    <source>
        <dbReference type="Proteomes" id="UP001259340"/>
    </source>
</evidence>
<feature type="region of interest" description="LT domain" evidence="7">
    <location>
        <begin position="259"/>
        <end position="491"/>
    </location>
</feature>
<evidence type="ECO:0000256" key="1">
    <source>
        <dbReference type="ARBA" id="ARBA00010333"/>
    </source>
</evidence>
<evidence type="ECO:0000256" key="6">
    <source>
        <dbReference type="ARBA" id="ARBA00023316"/>
    </source>
</evidence>
<keyword evidence="3 7" id="KW-0472">Membrane</keyword>
<dbReference type="InterPro" id="IPR023346">
    <property type="entry name" value="Lysozyme-like_dom_sf"/>
</dbReference>
<feature type="region of interest" description="Disordered" evidence="8">
    <location>
        <begin position="470"/>
        <end position="491"/>
    </location>
</feature>
<dbReference type="HAMAP" id="MF_02016">
    <property type="entry name" value="MltF"/>
    <property type="match status" value="1"/>
</dbReference>
<dbReference type="CDD" id="cd13403">
    <property type="entry name" value="MLTF-like"/>
    <property type="match status" value="1"/>
</dbReference>
<dbReference type="Gene3D" id="1.10.530.10">
    <property type="match status" value="1"/>
</dbReference>
<dbReference type="GO" id="GO:0016998">
    <property type="term" value="P:cell wall macromolecule catabolic process"/>
    <property type="evidence" value="ECO:0007669"/>
    <property type="project" value="UniProtKB-UniRule"/>
</dbReference>
<evidence type="ECO:0000256" key="7">
    <source>
        <dbReference type="HAMAP-Rule" id="MF_02016"/>
    </source>
</evidence>
<dbReference type="EC" id="4.2.2.n1" evidence="7"/>
<evidence type="ECO:0000313" key="11">
    <source>
        <dbReference type="EMBL" id="MDW4822612.1"/>
    </source>
</evidence>
<comment type="catalytic activity">
    <reaction evidence="7">
        <text>Exolytic cleavage of the (1-&gt;4)-beta-glycosidic linkage between N-acetylmuramic acid (MurNAc) and N-acetylglucosamine (GlcNAc) residues in peptidoglycan, from either the reducing or the non-reducing ends of the peptidoglycan chains, with concomitant formation of a 1,6-anhydrobond in the MurNAc residue.</text>
        <dbReference type="EC" id="4.2.2.n1"/>
    </reaction>
</comment>
<dbReference type="PANTHER" id="PTHR35936">
    <property type="entry name" value="MEMBRANE-BOUND LYTIC MUREIN TRANSGLYCOSYLASE F"/>
    <property type="match status" value="1"/>
</dbReference>
<dbReference type="InterPro" id="IPR023703">
    <property type="entry name" value="MltF"/>
</dbReference>
<reference evidence="10" key="2">
    <citation type="submission" date="2022-11" db="EMBL/GenBank/DDBJ databases">
        <title>Prophages regulate Shewanella fidelis motility and biofilm formation: implications for gut colonization dynamics in Ciona robusta.</title>
        <authorList>
            <person name="Natarajan O."/>
            <person name="Gibboney S.L."/>
            <person name="Young M.N."/>
            <person name="Lim S.J."/>
            <person name="Pluta N."/>
            <person name="Atkinson C.G.F."/>
            <person name="Leigh B.A."/>
            <person name="Liberti A."/>
            <person name="Kees E."/>
            <person name="Breitbart M."/>
            <person name="Gralnick J."/>
            <person name="Dishaw L.J."/>
        </authorList>
    </citation>
    <scope>NUCLEOTIDE SEQUENCE</scope>
    <source>
        <strain evidence="10">3313</strain>
    </source>
</reference>
<dbReference type="EMBL" id="JAPMLE010000001">
    <property type="protein sequence ID" value="MDR8524530.1"/>
    <property type="molecule type" value="Genomic_DNA"/>
</dbReference>
<feature type="domain" description="Solute-binding protein family 3/N-terminal" evidence="9">
    <location>
        <begin position="35"/>
        <end position="258"/>
    </location>
</feature>
<sequence length="491" mass="55772">MKKILLTLCCIALLAGCQKVVVEQANPVAPPKPTHLNVGTLYGPQIYFTSGQGDSGYDYEMAQRFAEFLELELKMQPYANISELYAALKKGEIDIIAAGLGDTPARREQFRVGPPLYRVNQVLVYRQGTPIPKDINKLDGEITVITDSSFVDTLTELQKSNPDLVWNQEKDKDAEELLAMIAAGDIPYTIADSTSLDINRRFMPELREGLVLKRKQPVVWLLPAANSDQLMSQLLAFWHIEKRSGTLAHLNEKYFAHVKRFDYVDTRAFIRAIDNKLPKYQATFEKYAGDIDWRKLAATAYQESHWNPNARSPTGVRGLMMLTLPTAKQMGIKNRLDPYQSIQGGAKYLNSMLDRLPDSIPQSQRMWFALASYNIGLGHVEDARKLAQAQGLNPSAWRDVKSVLPLLQKRKYYKKTRYGYARGNEAVHYVDSIRRYYDTLVWIDNQNMLLELRNKPLQTAEIQEPVPNMQPLTEPVLESPVKPVLQQPDAN</sequence>
<comment type="domain">
    <text evidence="7">The N-terminal domain does not have lytic activity and probably modulates enzymatic activity. The C-terminal domain is the catalytic active domain.</text>
</comment>
<dbReference type="Proteomes" id="UP001259340">
    <property type="component" value="Unassembled WGS sequence"/>
</dbReference>
<evidence type="ECO:0000313" key="10">
    <source>
        <dbReference type="EMBL" id="MDR8524530.1"/>
    </source>
</evidence>
<dbReference type="CDD" id="cd01009">
    <property type="entry name" value="PBP2_YfhD_N"/>
    <property type="match status" value="1"/>
</dbReference>
<keyword evidence="5 7" id="KW-0456">Lyase</keyword>
<proteinExistence type="inferred from homology"/>
<comment type="similarity">
    <text evidence="1">Belongs to the bacterial solute-binding protein 3 family.</text>
</comment>
<keyword evidence="4 7" id="KW-0998">Cell outer membrane</keyword>
<dbReference type="InterPro" id="IPR001638">
    <property type="entry name" value="Solute-binding_3/MltF_N"/>
</dbReference>
<comment type="caution">
    <text evidence="7">Lacks conserved residue(s) required for the propagation of feature annotation.</text>
</comment>
<gene>
    <name evidence="7 10" type="primary">mltF</name>
    <name evidence="10" type="ORF">OS133_12925</name>
    <name evidence="11" type="ORF">OS134_00785</name>
</gene>
<dbReference type="SUPFAM" id="SSF53955">
    <property type="entry name" value="Lysozyme-like"/>
    <property type="match status" value="1"/>
</dbReference>
<dbReference type="InterPro" id="IPR008258">
    <property type="entry name" value="Transglycosylase_SLT_dom_1"/>
</dbReference>
<dbReference type="Gene3D" id="3.40.190.10">
    <property type="entry name" value="Periplasmic binding protein-like II"/>
    <property type="match status" value="2"/>
</dbReference>
<dbReference type="EMBL" id="JAPMLD010000001">
    <property type="protein sequence ID" value="MDW4822612.1"/>
    <property type="molecule type" value="Genomic_DNA"/>
</dbReference>
<keyword evidence="13" id="KW-1185">Reference proteome</keyword>
<keyword evidence="6 7" id="KW-0961">Cell wall biogenesis/degradation</keyword>